<dbReference type="RefSeq" id="WP_067370402.1">
    <property type="nucleotide sequence ID" value="NZ_BAAAFS010000007.1"/>
</dbReference>
<dbReference type="OrthoDB" id="6466735at2"/>
<accession>A0A5M9QXX3</accession>
<evidence type="ECO:0000313" key="2">
    <source>
        <dbReference type="EMBL" id="KAA8713031.1"/>
    </source>
</evidence>
<protein>
    <submittedName>
        <fullName evidence="2">Uncharacterized protein</fullName>
    </submittedName>
</protein>
<reference evidence="2 3" key="1">
    <citation type="submission" date="2019-09" db="EMBL/GenBank/DDBJ databases">
        <title>Draft genome sequence of various Type strains from the CCUG.</title>
        <authorList>
            <person name="Pineiro-Iglesias B."/>
            <person name="Tunovic T."/>
            <person name="Unosson C."/>
            <person name="Inganas E."/>
            <person name="Ohlen M."/>
            <person name="Cardew S."/>
            <person name="Jensie-Markopoulos S."/>
            <person name="Salva-Serra F."/>
            <person name="Jaen-Luchoro D."/>
            <person name="Karlsson R."/>
            <person name="Svensson-Stadler L."/>
            <person name="Chun J."/>
            <person name="Moore E."/>
        </authorList>
    </citation>
    <scope>NUCLEOTIDE SEQUENCE [LARGE SCALE GENOMIC DNA]</scope>
    <source>
        <strain evidence="2 3">CCUG 53682T</strain>
    </source>
</reference>
<keyword evidence="1" id="KW-0472">Membrane</keyword>
<gene>
    <name evidence="2" type="ORF">F4V73_18120</name>
</gene>
<keyword evidence="1" id="KW-1133">Transmembrane helix</keyword>
<name>A0A5M9QXX3_9GAMM</name>
<dbReference type="EMBL" id="VXKB01000008">
    <property type="protein sequence ID" value="KAA8713031.1"/>
    <property type="molecule type" value="Genomic_DNA"/>
</dbReference>
<dbReference type="Proteomes" id="UP000322181">
    <property type="component" value="Unassembled WGS sequence"/>
</dbReference>
<evidence type="ECO:0000256" key="1">
    <source>
        <dbReference type="SAM" id="Phobius"/>
    </source>
</evidence>
<feature type="transmembrane region" description="Helical" evidence="1">
    <location>
        <begin position="12"/>
        <end position="30"/>
    </location>
</feature>
<sequence length="79" mass="8943">MLLKLKSAIYTILAVVAVLFTAYHMGGRAAKKSMEIKRRSDALARIRTTLDTRNDIEHEIQAKDGTAVADELRSDWLRK</sequence>
<organism evidence="2 3">
    <name type="scientific">Morganella psychrotolerans</name>
    <dbReference type="NCBI Taxonomy" id="368603"/>
    <lineage>
        <taxon>Bacteria</taxon>
        <taxon>Pseudomonadati</taxon>
        <taxon>Pseudomonadota</taxon>
        <taxon>Gammaproteobacteria</taxon>
        <taxon>Enterobacterales</taxon>
        <taxon>Morganellaceae</taxon>
        <taxon>Morganella</taxon>
    </lineage>
</organism>
<evidence type="ECO:0000313" key="3">
    <source>
        <dbReference type="Proteomes" id="UP000322181"/>
    </source>
</evidence>
<proteinExistence type="predicted"/>
<dbReference type="AlphaFoldDB" id="A0A5M9QXX3"/>
<keyword evidence="1" id="KW-0812">Transmembrane</keyword>
<comment type="caution">
    <text evidence="2">The sequence shown here is derived from an EMBL/GenBank/DDBJ whole genome shotgun (WGS) entry which is preliminary data.</text>
</comment>